<evidence type="ECO:0000256" key="1">
    <source>
        <dbReference type="ARBA" id="ARBA00009995"/>
    </source>
</evidence>
<comment type="similarity">
    <text evidence="1">Belongs to the UDP-glycosyltransferase family.</text>
</comment>
<keyword evidence="2 3" id="KW-0808">Transferase</keyword>
<dbReference type="PANTHER" id="PTHR11926">
    <property type="entry name" value="GLUCOSYL/GLUCURONOSYL TRANSFERASES"/>
    <property type="match status" value="1"/>
</dbReference>
<dbReference type="Pfam" id="PF00201">
    <property type="entry name" value="UDPGT"/>
    <property type="match status" value="1"/>
</dbReference>
<reference evidence="4" key="1">
    <citation type="journal article" date="2010" name="Nat. Biotechnol.">
        <title>Draft genome sequence of the oilseed species Ricinus communis.</title>
        <authorList>
            <person name="Chan A.P."/>
            <person name="Crabtree J."/>
            <person name="Zhao Q."/>
            <person name="Lorenzi H."/>
            <person name="Orvis J."/>
            <person name="Puiu D."/>
            <person name="Melake-Berhan A."/>
            <person name="Jones K.M."/>
            <person name="Redman J."/>
            <person name="Chen G."/>
            <person name="Cahoon E.B."/>
            <person name="Gedil M."/>
            <person name="Stanke M."/>
            <person name="Haas B.J."/>
            <person name="Wortman J.R."/>
            <person name="Fraser-Liggett C.M."/>
            <person name="Ravel J."/>
            <person name="Rabinowicz P.D."/>
        </authorList>
    </citation>
    <scope>NUCLEOTIDE SEQUENCE [LARGE SCALE GENOMIC DNA]</scope>
    <source>
        <strain evidence="4">cv. Hale</strain>
    </source>
</reference>
<dbReference type="FunFam" id="3.40.50.2000:FF:000040">
    <property type="entry name" value="UDP-glycosyltransferase 76C1"/>
    <property type="match status" value="1"/>
</dbReference>
<proteinExistence type="inferred from homology"/>
<evidence type="ECO:0000313" key="3">
    <source>
        <dbReference type="EMBL" id="EEF41880.1"/>
    </source>
</evidence>
<gene>
    <name evidence="3" type="ORF">RCOM_0731720</name>
</gene>
<dbReference type="GO" id="GO:0005737">
    <property type="term" value="C:cytoplasm"/>
    <property type="evidence" value="ECO:0000318"/>
    <property type="project" value="GO_Central"/>
</dbReference>
<keyword evidence="4" id="KW-1185">Reference proteome</keyword>
<dbReference type="EC" id="2.4.1.115" evidence="3"/>
<dbReference type="AlphaFoldDB" id="B9S398"/>
<dbReference type="eggNOG" id="KOG1192">
    <property type="taxonomic scope" value="Eukaryota"/>
</dbReference>
<dbReference type="PANTHER" id="PTHR11926:SF1499">
    <property type="entry name" value="PUTATIVE-RELATED"/>
    <property type="match status" value="1"/>
</dbReference>
<dbReference type="FunCoup" id="B9S398">
    <property type="interactions" value="201"/>
</dbReference>
<dbReference type="FunFam" id="3.40.50.2000:FF:000120">
    <property type="entry name" value="UDP-glycosyltransferase 76C1"/>
    <property type="match status" value="1"/>
</dbReference>
<keyword evidence="3" id="KW-0328">Glycosyltransferase</keyword>
<dbReference type="Proteomes" id="UP000008311">
    <property type="component" value="Unassembled WGS sequence"/>
</dbReference>
<protein>
    <submittedName>
        <fullName evidence="3">UDP-glucuronosyltransferase, putative</fullName>
        <ecNumber evidence="3">2.4.1.115</ecNumber>
    </submittedName>
</protein>
<organism evidence="3 4">
    <name type="scientific">Ricinus communis</name>
    <name type="common">Castor bean</name>
    <dbReference type="NCBI Taxonomy" id="3988"/>
    <lineage>
        <taxon>Eukaryota</taxon>
        <taxon>Viridiplantae</taxon>
        <taxon>Streptophyta</taxon>
        <taxon>Embryophyta</taxon>
        <taxon>Tracheophyta</taxon>
        <taxon>Spermatophyta</taxon>
        <taxon>Magnoliopsida</taxon>
        <taxon>eudicotyledons</taxon>
        <taxon>Gunneridae</taxon>
        <taxon>Pentapetalae</taxon>
        <taxon>rosids</taxon>
        <taxon>fabids</taxon>
        <taxon>Malpighiales</taxon>
        <taxon>Euphorbiaceae</taxon>
        <taxon>Acalyphoideae</taxon>
        <taxon>Acalypheae</taxon>
        <taxon>Ricinus</taxon>
    </lineage>
</organism>
<dbReference type="GO" id="GO:0080044">
    <property type="term" value="F:quercetin 7-O-glucosyltransferase activity"/>
    <property type="evidence" value="ECO:0000318"/>
    <property type="project" value="GO_Central"/>
</dbReference>
<dbReference type="InterPro" id="IPR002213">
    <property type="entry name" value="UDP_glucos_trans"/>
</dbReference>
<dbReference type="EMBL" id="EQ973857">
    <property type="protein sequence ID" value="EEF41880.1"/>
    <property type="molecule type" value="Genomic_DNA"/>
</dbReference>
<dbReference type="KEGG" id="rcu:8279807"/>
<dbReference type="GO" id="GO:0080043">
    <property type="term" value="F:quercetin 3-O-glucosyltransferase activity"/>
    <property type="evidence" value="ECO:0000318"/>
    <property type="project" value="GO_Central"/>
</dbReference>
<dbReference type="SUPFAM" id="SSF53756">
    <property type="entry name" value="UDP-Glycosyltransferase/glycogen phosphorylase"/>
    <property type="match status" value="1"/>
</dbReference>
<dbReference type="GO" id="GO:0047213">
    <property type="term" value="F:anthocyanidin 3-O-glucosyltransferase activity"/>
    <property type="evidence" value="ECO:0007669"/>
    <property type="project" value="UniProtKB-EC"/>
</dbReference>
<dbReference type="CDD" id="cd03784">
    <property type="entry name" value="GT1_Gtf-like"/>
    <property type="match status" value="1"/>
</dbReference>
<evidence type="ECO:0000256" key="2">
    <source>
        <dbReference type="ARBA" id="ARBA00022679"/>
    </source>
</evidence>
<evidence type="ECO:0000313" key="4">
    <source>
        <dbReference type="Proteomes" id="UP000008311"/>
    </source>
</evidence>
<dbReference type="OrthoDB" id="5835829at2759"/>
<accession>B9S398</accession>
<dbReference type="InParanoid" id="B9S398"/>
<name>B9S398_RICCO</name>
<dbReference type="Gene3D" id="3.40.50.2000">
    <property type="entry name" value="Glycogen Phosphorylase B"/>
    <property type="match status" value="2"/>
</dbReference>
<sequence>MEDQRKKHLRLVLVPSPFQGHINPMLQLGGILYSKGLSIIVAHTKFNYPNPSNHPEFNFLSIPDGLSDHDISSPDKIGLVLKLNANCEKPFQDCMVKLMQQQEIQGEVACIIYDEISYFSETAANNLKIPSIIFRTYNAITFLVRTSATYQLRSQCQIPLPDPSSHEPAPEHPFLRLKDLPTPSSGSLENYFKLLAAAINIRRSKAIICNTMNCLEETSLAQLKQQTPIPIFAIGPLHKIVPVSRSSLIEEDINCISWLEKQTTNSVIYISIGSLATIQEKDLAEMAWGLANSKQPFLWVIRPGSIDNSDWIEALPEGFKESVGERGCIVKWAPQKEVLAHQAVGGFWSHCGWNSTLESLCEGVPMICRPSFGDQKVNARFVSHVWKVGLQLEDELERAEIERAVKRLMVDEEGKEMRQRAMHLKEMAESEIIEGGSSYNSLKDLVEFISSSV</sequence>